<comment type="caution">
    <text evidence="16">The sequence shown here is derived from an EMBL/GenBank/DDBJ whole genome shotgun (WGS) entry which is preliminary data.</text>
</comment>
<sequence length="139" mass="14903">MSKSDQDLVKRAVEAAQNSYSPYSKYKVGAALLTVGGEVFSSCNAENASLGLCDCAESSLVSKAVSEGMVKKYGRKFIKAIAVVTKNGGMFCGRCRQRIREHCDDCKIISGNLKGEILKTTSLKKLLPDSFGPESLGIV</sequence>
<evidence type="ECO:0000256" key="5">
    <source>
        <dbReference type="ARBA" id="ARBA00018266"/>
    </source>
</evidence>
<dbReference type="AlphaFoldDB" id="A0A1J5AXF3"/>
<dbReference type="Gene3D" id="3.40.140.10">
    <property type="entry name" value="Cytidine Deaminase, domain 2"/>
    <property type="match status" value="1"/>
</dbReference>
<dbReference type="NCBIfam" id="TIGR01354">
    <property type="entry name" value="cyt_deam_tetra"/>
    <property type="match status" value="1"/>
</dbReference>
<feature type="binding site" evidence="13">
    <location>
        <position position="92"/>
    </location>
    <ligand>
        <name>Zn(2+)</name>
        <dbReference type="ChEBI" id="CHEBI:29105"/>
        <note>catalytic</note>
    </ligand>
</feature>
<keyword evidence="7 14" id="KW-0378">Hydrolase</keyword>
<evidence type="ECO:0000256" key="1">
    <source>
        <dbReference type="ARBA" id="ARBA00001947"/>
    </source>
</evidence>
<dbReference type="GO" id="GO:0005829">
    <property type="term" value="C:cytosol"/>
    <property type="evidence" value="ECO:0007669"/>
    <property type="project" value="TreeGrafter"/>
</dbReference>
<reference evidence="16 17" key="1">
    <citation type="journal article" date="2016" name="Environ. Microbiol.">
        <title>Genomic resolution of a cold subsurface aquifer community provides metabolic insights for novel microbes adapted to high CO concentrations.</title>
        <authorList>
            <person name="Probst A.J."/>
            <person name="Castelle C.J."/>
            <person name="Singh A."/>
            <person name="Brown C.T."/>
            <person name="Anantharaman K."/>
            <person name="Sharon I."/>
            <person name="Hug L.A."/>
            <person name="Burstein D."/>
            <person name="Emerson J.B."/>
            <person name="Thomas B.C."/>
            <person name="Banfield J.F."/>
        </authorList>
    </citation>
    <scope>NUCLEOTIDE SEQUENCE [LARGE SCALE GENOMIC DNA]</scope>
    <source>
        <strain evidence="16">CG2_30_44_31</strain>
    </source>
</reference>
<dbReference type="NCBIfam" id="NF004064">
    <property type="entry name" value="PRK05578.1"/>
    <property type="match status" value="1"/>
</dbReference>
<name>A0A1J5AXF3_9BACT</name>
<feature type="binding site" evidence="13">
    <location>
        <position position="55"/>
    </location>
    <ligand>
        <name>Zn(2+)</name>
        <dbReference type="ChEBI" id="CHEBI:29105"/>
        <note>catalytic</note>
    </ligand>
</feature>
<evidence type="ECO:0000313" key="16">
    <source>
        <dbReference type="EMBL" id="OIP03547.1"/>
    </source>
</evidence>
<dbReference type="InterPro" id="IPR006262">
    <property type="entry name" value="Cyt_deam_tetra"/>
</dbReference>
<keyword evidence="6 13" id="KW-0479">Metal-binding</keyword>
<evidence type="ECO:0000256" key="3">
    <source>
        <dbReference type="ARBA" id="ARBA00006576"/>
    </source>
</evidence>
<comment type="function">
    <text evidence="2 14">This enzyme scavenges exogenous and endogenous cytidine and 2'-deoxycytidine for UMP synthesis.</text>
</comment>
<evidence type="ECO:0000256" key="7">
    <source>
        <dbReference type="ARBA" id="ARBA00022801"/>
    </source>
</evidence>
<evidence type="ECO:0000256" key="13">
    <source>
        <dbReference type="PIRSR" id="PIRSR606262-3"/>
    </source>
</evidence>
<comment type="catalytic activity">
    <reaction evidence="10 14">
        <text>2'-deoxycytidine + H2O + H(+) = 2'-deoxyuridine + NH4(+)</text>
        <dbReference type="Rhea" id="RHEA:13433"/>
        <dbReference type="ChEBI" id="CHEBI:15377"/>
        <dbReference type="ChEBI" id="CHEBI:15378"/>
        <dbReference type="ChEBI" id="CHEBI:15698"/>
        <dbReference type="ChEBI" id="CHEBI:16450"/>
        <dbReference type="ChEBI" id="CHEBI:28938"/>
        <dbReference type="EC" id="3.5.4.5"/>
    </reaction>
</comment>
<proteinExistence type="inferred from homology"/>
<evidence type="ECO:0000256" key="8">
    <source>
        <dbReference type="ARBA" id="ARBA00022833"/>
    </source>
</evidence>
<evidence type="ECO:0000256" key="14">
    <source>
        <dbReference type="RuleBase" id="RU364006"/>
    </source>
</evidence>
<dbReference type="EC" id="3.5.4.5" evidence="4 14"/>
<dbReference type="PANTHER" id="PTHR11644">
    <property type="entry name" value="CYTIDINE DEAMINASE"/>
    <property type="match status" value="1"/>
</dbReference>
<evidence type="ECO:0000259" key="15">
    <source>
        <dbReference type="PROSITE" id="PS51747"/>
    </source>
</evidence>
<dbReference type="GO" id="GO:0055086">
    <property type="term" value="P:nucleobase-containing small molecule metabolic process"/>
    <property type="evidence" value="ECO:0007669"/>
    <property type="project" value="UniProtKB-ARBA"/>
</dbReference>
<dbReference type="SUPFAM" id="SSF53927">
    <property type="entry name" value="Cytidine deaminase-like"/>
    <property type="match status" value="1"/>
</dbReference>
<evidence type="ECO:0000313" key="17">
    <source>
        <dbReference type="Proteomes" id="UP000183605"/>
    </source>
</evidence>
<comment type="cofactor">
    <cofactor evidence="1 13 14">
        <name>Zn(2+)</name>
        <dbReference type="ChEBI" id="CHEBI:29105"/>
    </cofactor>
</comment>
<feature type="active site" description="Proton donor" evidence="12">
    <location>
        <position position="57"/>
    </location>
</feature>
<dbReference type="GO" id="GO:0072527">
    <property type="term" value="P:pyrimidine-containing compound metabolic process"/>
    <property type="evidence" value="ECO:0007669"/>
    <property type="project" value="UniProtKB-ARBA"/>
</dbReference>
<evidence type="ECO:0000256" key="10">
    <source>
        <dbReference type="ARBA" id="ARBA00049252"/>
    </source>
</evidence>
<dbReference type="Pfam" id="PF00383">
    <property type="entry name" value="dCMP_cyt_deam_1"/>
    <property type="match status" value="1"/>
</dbReference>
<evidence type="ECO:0000256" key="6">
    <source>
        <dbReference type="ARBA" id="ARBA00022723"/>
    </source>
</evidence>
<evidence type="ECO:0000256" key="4">
    <source>
        <dbReference type="ARBA" id="ARBA00012783"/>
    </source>
</evidence>
<dbReference type="CDD" id="cd01283">
    <property type="entry name" value="cytidine_deaminase"/>
    <property type="match status" value="1"/>
</dbReference>
<dbReference type="Proteomes" id="UP000183605">
    <property type="component" value="Unassembled WGS sequence"/>
</dbReference>
<gene>
    <name evidence="16" type="ORF">AUK18_01775</name>
</gene>
<dbReference type="GO" id="GO:0004126">
    <property type="term" value="F:cytidine deaminase activity"/>
    <property type="evidence" value="ECO:0007669"/>
    <property type="project" value="UniProtKB-UniRule"/>
</dbReference>
<dbReference type="GO" id="GO:0008270">
    <property type="term" value="F:zinc ion binding"/>
    <property type="evidence" value="ECO:0007669"/>
    <property type="project" value="UniProtKB-UniRule"/>
</dbReference>
<feature type="binding site" evidence="13">
    <location>
        <position position="95"/>
    </location>
    <ligand>
        <name>Zn(2+)</name>
        <dbReference type="ChEBI" id="CHEBI:29105"/>
        <note>catalytic</note>
    </ligand>
</feature>
<comment type="catalytic activity">
    <reaction evidence="11 14">
        <text>cytidine + H2O + H(+) = uridine + NH4(+)</text>
        <dbReference type="Rhea" id="RHEA:16069"/>
        <dbReference type="ChEBI" id="CHEBI:15377"/>
        <dbReference type="ChEBI" id="CHEBI:15378"/>
        <dbReference type="ChEBI" id="CHEBI:16704"/>
        <dbReference type="ChEBI" id="CHEBI:17562"/>
        <dbReference type="ChEBI" id="CHEBI:28938"/>
        <dbReference type="EC" id="3.5.4.5"/>
    </reaction>
</comment>
<evidence type="ECO:0000256" key="12">
    <source>
        <dbReference type="PIRSR" id="PIRSR606262-1"/>
    </source>
</evidence>
<dbReference type="InterPro" id="IPR050202">
    <property type="entry name" value="Cyt/Deoxycyt_deaminase"/>
</dbReference>
<accession>A0A1J5AXF3</accession>
<feature type="domain" description="CMP/dCMP-type deaminase" evidence="15">
    <location>
        <begin position="3"/>
        <end position="134"/>
    </location>
</feature>
<dbReference type="EMBL" id="MNXQ01000033">
    <property type="protein sequence ID" value="OIP03547.1"/>
    <property type="molecule type" value="Genomic_DNA"/>
</dbReference>
<dbReference type="InterPro" id="IPR002125">
    <property type="entry name" value="CMP_dCMP_dom"/>
</dbReference>
<organism evidence="16 17">
    <name type="scientific">Candidatus Beckwithbacteria bacterium CG2_30_44_31</name>
    <dbReference type="NCBI Taxonomy" id="1805035"/>
    <lineage>
        <taxon>Bacteria</taxon>
        <taxon>Candidatus Beckwithiibacteriota</taxon>
    </lineage>
</organism>
<evidence type="ECO:0000256" key="9">
    <source>
        <dbReference type="ARBA" id="ARBA00032005"/>
    </source>
</evidence>
<dbReference type="InterPro" id="IPR016193">
    <property type="entry name" value="Cytidine_deaminase-like"/>
</dbReference>
<protein>
    <recommendedName>
        <fullName evidence="5 14">Cytidine deaminase</fullName>
        <ecNumber evidence="4 14">3.5.4.5</ecNumber>
    </recommendedName>
    <alternativeName>
        <fullName evidence="9 14">Cytidine aminohydrolase</fullName>
    </alternativeName>
</protein>
<keyword evidence="8 13" id="KW-0862">Zinc</keyword>
<evidence type="ECO:0000256" key="2">
    <source>
        <dbReference type="ARBA" id="ARBA00003949"/>
    </source>
</evidence>
<comment type="similarity">
    <text evidence="3 14">Belongs to the cytidine and deoxycytidylate deaminase family.</text>
</comment>
<dbReference type="PANTHER" id="PTHR11644:SF2">
    <property type="entry name" value="CYTIDINE DEAMINASE"/>
    <property type="match status" value="1"/>
</dbReference>
<dbReference type="PROSITE" id="PS51747">
    <property type="entry name" value="CYT_DCMP_DEAMINASES_2"/>
    <property type="match status" value="1"/>
</dbReference>
<evidence type="ECO:0000256" key="11">
    <source>
        <dbReference type="ARBA" id="ARBA00049558"/>
    </source>
</evidence>